<dbReference type="Gene3D" id="1.10.1760.20">
    <property type="match status" value="1"/>
</dbReference>
<proteinExistence type="predicted"/>
<evidence type="ECO:0000313" key="2">
    <source>
        <dbReference type="Proteomes" id="UP000515561"/>
    </source>
</evidence>
<dbReference type="AlphaFoldDB" id="A0A6S6QY99"/>
<organism evidence="1 2">
    <name type="scientific">Anaerocolumna cellulosilytica</name>
    <dbReference type="NCBI Taxonomy" id="433286"/>
    <lineage>
        <taxon>Bacteria</taxon>
        <taxon>Bacillati</taxon>
        <taxon>Bacillota</taxon>
        <taxon>Clostridia</taxon>
        <taxon>Lachnospirales</taxon>
        <taxon>Lachnospiraceae</taxon>
        <taxon>Anaerocolumna</taxon>
    </lineage>
</organism>
<keyword evidence="2" id="KW-1185">Reference proteome</keyword>
<dbReference type="RefSeq" id="WP_184094373.1">
    <property type="nucleotide sequence ID" value="NZ_AP023367.1"/>
</dbReference>
<dbReference type="EMBL" id="AP023367">
    <property type="protein sequence ID" value="BCJ94049.1"/>
    <property type="molecule type" value="Genomic_DNA"/>
</dbReference>
<sequence length="191" mass="20608">MKKASYLMVMVAFASVINMLGGQLALLLRLPIYLDAIGTFFAACLLGPVWGMVSGIISGLLTGITMDIYSVYFIPVQLLTGLMAGILYKTPVLKSVFIPIGIFMVTLPGTLAASVISSLLFGGYTSSGSSMLVFLLRTIGFGDIASIFFVQFVTDYIDRILSLLLVISIMAALPKNITEKVRRGRTYNGKI</sequence>
<dbReference type="Proteomes" id="UP000515561">
    <property type="component" value="Chromosome"/>
</dbReference>
<evidence type="ECO:0000313" key="1">
    <source>
        <dbReference type="EMBL" id="BCJ94049.1"/>
    </source>
</evidence>
<gene>
    <name evidence="1" type="ORF">acsn021_16180</name>
</gene>
<accession>A0A6S6QY99</accession>
<name>A0A6S6QY99_9FIRM</name>
<reference evidence="1 2" key="1">
    <citation type="journal article" date="2016" name="Int. J. Syst. Evol. Microbiol.">
        <title>Descriptions of Anaerotaenia torta gen. nov., sp. nov. and Anaerocolumna cellulosilytica gen. nov., sp. nov. isolated from a methanogenic reactor of cattle waste.</title>
        <authorList>
            <person name="Uek A."/>
            <person name="Ohtaki Y."/>
            <person name="Kaku N."/>
            <person name="Ueki K."/>
        </authorList>
    </citation>
    <scope>NUCLEOTIDE SEQUENCE [LARGE SCALE GENOMIC DNA]</scope>
    <source>
        <strain evidence="1 2">SN021</strain>
    </source>
</reference>
<dbReference type="KEGG" id="acel:acsn021_16180"/>
<protein>
    <submittedName>
        <fullName evidence="1">Membrane protein</fullName>
    </submittedName>
</protein>